<evidence type="ECO:0000313" key="1">
    <source>
        <dbReference type="EMBL" id="TGY81020.1"/>
    </source>
</evidence>
<accession>A0AC61RL13</accession>
<dbReference type="EMBL" id="SRYB01000001">
    <property type="protein sequence ID" value="TGY81020.1"/>
    <property type="molecule type" value="Genomic_DNA"/>
</dbReference>
<keyword evidence="2" id="KW-1185">Reference proteome</keyword>
<name>A0AC61RL13_9BACT</name>
<reference evidence="1" key="1">
    <citation type="submission" date="2019-04" db="EMBL/GenBank/DDBJ databases">
        <title>Microbes associate with the intestines of laboratory mice.</title>
        <authorList>
            <person name="Navarre W."/>
            <person name="Wong E."/>
            <person name="Huang K."/>
            <person name="Tropini C."/>
            <person name="Ng K."/>
            <person name="Yu B."/>
        </authorList>
    </citation>
    <scope>NUCLEOTIDE SEQUENCE</scope>
    <source>
        <strain evidence="1">NM04_E33</strain>
    </source>
</reference>
<protein>
    <submittedName>
        <fullName evidence="1">Uncharacterized protein</fullName>
    </submittedName>
</protein>
<proteinExistence type="predicted"/>
<organism evidence="1 2">
    <name type="scientific">Lepagella muris</name>
    <dbReference type="NCBI Taxonomy" id="3032870"/>
    <lineage>
        <taxon>Bacteria</taxon>
        <taxon>Pseudomonadati</taxon>
        <taxon>Bacteroidota</taxon>
        <taxon>Bacteroidia</taxon>
        <taxon>Bacteroidales</taxon>
        <taxon>Muribaculaceae</taxon>
        <taxon>Lepagella</taxon>
    </lineage>
</organism>
<dbReference type="Proteomes" id="UP000306319">
    <property type="component" value="Unassembled WGS sequence"/>
</dbReference>
<gene>
    <name evidence="1" type="ORF">E5331_01165</name>
</gene>
<comment type="caution">
    <text evidence="1">The sequence shown here is derived from an EMBL/GenBank/DDBJ whole genome shotgun (WGS) entry which is preliminary data.</text>
</comment>
<evidence type="ECO:0000313" key="2">
    <source>
        <dbReference type="Proteomes" id="UP000306319"/>
    </source>
</evidence>
<sequence>MTDGEKLEAIQQMTGLQWKELAAKVGLASGQTFTDIRNGRHGISMKLANRMIEAFPEIRREWLVFESGPMTHKEAAGMIALFSSTEELGANLNDEKGTSESINVGSCFPKAEIAMRNTSDSMTEYPIGCILVMKRVMDKKLLMPGYNYLVETNEFITVKRLQKGKDDAHIALYSSNCATYPDGKLIYEPFEIPMDSVKRMFYILGYIYPQANDINKV</sequence>